<accession>A0A923HK45</accession>
<protein>
    <submittedName>
        <fullName evidence="1">Uncharacterized protein</fullName>
    </submittedName>
</protein>
<evidence type="ECO:0000313" key="2">
    <source>
        <dbReference type="Proteomes" id="UP000634011"/>
    </source>
</evidence>
<proteinExistence type="predicted"/>
<dbReference type="Gene3D" id="3.30.70.260">
    <property type="match status" value="1"/>
</dbReference>
<organism evidence="1 2">
    <name type="scientific">Undibacterium jejuense</name>
    <dbReference type="NCBI Taxonomy" id="1344949"/>
    <lineage>
        <taxon>Bacteria</taxon>
        <taxon>Pseudomonadati</taxon>
        <taxon>Pseudomonadota</taxon>
        <taxon>Betaproteobacteria</taxon>
        <taxon>Burkholderiales</taxon>
        <taxon>Oxalobacteraceae</taxon>
        <taxon>Undibacterium</taxon>
    </lineage>
</organism>
<sequence length="120" mass="13587">MTLIDLASFVFQQISIPHREAVVIMPVKNIAPLYHIRTTFRDDDIQYVETLVRQSLVSIGGTIERFDYISQDVQGLAVFDIEVRCAENVRNHLVQMVSRLGLEGSVRSIRWSAAVGNGRK</sequence>
<reference evidence="1" key="1">
    <citation type="submission" date="2020-08" db="EMBL/GenBank/DDBJ databases">
        <title>Novel species isolated from subtropical streams in China.</title>
        <authorList>
            <person name="Lu H."/>
        </authorList>
    </citation>
    <scope>NUCLEOTIDE SEQUENCE</scope>
    <source>
        <strain evidence="1">KACC 12607</strain>
    </source>
</reference>
<dbReference type="Proteomes" id="UP000634011">
    <property type="component" value="Unassembled WGS sequence"/>
</dbReference>
<dbReference type="AlphaFoldDB" id="A0A923HK45"/>
<gene>
    <name evidence="1" type="ORF">H8K32_16555</name>
</gene>
<dbReference type="RefSeq" id="WP_186913668.1">
    <property type="nucleotide sequence ID" value="NZ_JACOFV010000017.1"/>
</dbReference>
<name>A0A923HK45_9BURK</name>
<dbReference type="EMBL" id="JACOFV010000017">
    <property type="protein sequence ID" value="MBC3863720.1"/>
    <property type="molecule type" value="Genomic_DNA"/>
</dbReference>
<comment type="caution">
    <text evidence="1">The sequence shown here is derived from an EMBL/GenBank/DDBJ whole genome shotgun (WGS) entry which is preliminary data.</text>
</comment>
<keyword evidence="2" id="KW-1185">Reference proteome</keyword>
<evidence type="ECO:0000313" key="1">
    <source>
        <dbReference type="EMBL" id="MBC3863720.1"/>
    </source>
</evidence>